<proteinExistence type="predicted"/>
<dbReference type="Proteomes" id="UP000706039">
    <property type="component" value="Unassembled WGS sequence"/>
</dbReference>
<evidence type="ECO:0000256" key="1">
    <source>
        <dbReference type="SAM" id="Phobius"/>
    </source>
</evidence>
<reference evidence="2 3" key="1">
    <citation type="submission" date="2021-08" db="EMBL/GenBank/DDBJ databases">
        <authorList>
            <person name="Tuo L."/>
        </authorList>
    </citation>
    <scope>NUCLEOTIDE SEQUENCE [LARGE SCALE GENOMIC DNA]</scope>
    <source>
        <strain evidence="2 3">JCM 31229</strain>
    </source>
</reference>
<gene>
    <name evidence="2" type="ORF">K7G82_00910</name>
</gene>
<feature type="transmembrane region" description="Helical" evidence="1">
    <location>
        <begin position="110"/>
        <end position="128"/>
    </location>
</feature>
<dbReference type="EMBL" id="JAINVV010000001">
    <property type="protein sequence ID" value="MBY8820829.1"/>
    <property type="molecule type" value="Genomic_DNA"/>
</dbReference>
<dbReference type="RefSeq" id="WP_222987936.1">
    <property type="nucleotide sequence ID" value="NZ_JAINVV010000001.1"/>
</dbReference>
<keyword evidence="3" id="KW-1185">Reference proteome</keyword>
<keyword evidence="1" id="KW-1133">Transmembrane helix</keyword>
<name>A0ABS7PL76_9SPHN</name>
<feature type="transmembrane region" description="Helical" evidence="1">
    <location>
        <begin position="54"/>
        <end position="72"/>
    </location>
</feature>
<feature type="transmembrane region" description="Helical" evidence="1">
    <location>
        <begin position="78"/>
        <end position="98"/>
    </location>
</feature>
<evidence type="ECO:0000313" key="2">
    <source>
        <dbReference type="EMBL" id="MBY8820829.1"/>
    </source>
</evidence>
<sequence length="145" mass="16076">MMIILLFWFLMLLCCFYAAVAGGRDGKWATAIIILASILTVPATFLAQWGHTQIPVMAVDIGVLTAMYILTLKSRAYWPIWMTAFQLVSVATHFATIVSPSFTPLIYQGMEAMWAIPGLLSMVVGISLDRGRLHQGRNQRRGMPG</sequence>
<organism evidence="2 3">
    <name type="scientific">Sphingomonas colocasiae</name>
    <dbReference type="NCBI Taxonomy" id="1848973"/>
    <lineage>
        <taxon>Bacteria</taxon>
        <taxon>Pseudomonadati</taxon>
        <taxon>Pseudomonadota</taxon>
        <taxon>Alphaproteobacteria</taxon>
        <taxon>Sphingomonadales</taxon>
        <taxon>Sphingomonadaceae</taxon>
        <taxon>Sphingomonas</taxon>
    </lineage>
</organism>
<feature type="transmembrane region" description="Helical" evidence="1">
    <location>
        <begin position="28"/>
        <end position="47"/>
    </location>
</feature>
<comment type="caution">
    <text evidence="2">The sequence shown here is derived from an EMBL/GenBank/DDBJ whole genome shotgun (WGS) entry which is preliminary data.</text>
</comment>
<protein>
    <submittedName>
        <fullName evidence="2">Uncharacterized protein</fullName>
    </submittedName>
</protein>
<keyword evidence="1" id="KW-0472">Membrane</keyword>
<keyword evidence="1" id="KW-0812">Transmembrane</keyword>
<accession>A0ABS7PL76</accession>
<evidence type="ECO:0000313" key="3">
    <source>
        <dbReference type="Proteomes" id="UP000706039"/>
    </source>
</evidence>